<dbReference type="InterPro" id="IPR011990">
    <property type="entry name" value="TPR-like_helical_dom_sf"/>
</dbReference>
<gene>
    <name evidence="1" type="ORF">LX59_02490</name>
</gene>
<dbReference type="SMART" id="SM00671">
    <property type="entry name" value="SEL1"/>
    <property type="match status" value="5"/>
</dbReference>
<keyword evidence="2" id="KW-1185">Reference proteome</keyword>
<dbReference type="OrthoDB" id="6810016at2"/>
<dbReference type="Pfam" id="PF08238">
    <property type="entry name" value="Sel1"/>
    <property type="match status" value="5"/>
</dbReference>
<evidence type="ECO:0000313" key="2">
    <source>
        <dbReference type="Proteomes" id="UP000319627"/>
    </source>
</evidence>
<accession>A0A562HZR7</accession>
<dbReference type="InterPro" id="IPR050767">
    <property type="entry name" value="Sel1_AlgK"/>
</dbReference>
<dbReference type="RefSeq" id="WP_144572260.1">
    <property type="nucleotide sequence ID" value="NZ_VLKG01000010.1"/>
</dbReference>
<organism evidence="1 2">
    <name type="scientific">Azomonas agilis</name>
    <dbReference type="NCBI Taxonomy" id="116849"/>
    <lineage>
        <taxon>Bacteria</taxon>
        <taxon>Pseudomonadati</taxon>
        <taxon>Pseudomonadota</taxon>
        <taxon>Gammaproteobacteria</taxon>
        <taxon>Pseudomonadales</taxon>
        <taxon>Pseudomonadaceae</taxon>
        <taxon>Azomonas</taxon>
    </lineage>
</organism>
<dbReference type="PANTHER" id="PTHR11102:SF160">
    <property type="entry name" value="ERAD-ASSOCIATED E3 UBIQUITIN-PROTEIN LIGASE COMPONENT HRD3"/>
    <property type="match status" value="1"/>
</dbReference>
<evidence type="ECO:0008006" key="3">
    <source>
        <dbReference type="Google" id="ProtNLM"/>
    </source>
</evidence>
<protein>
    <recommendedName>
        <fullName evidence="3">TPR repeat protein</fullName>
    </recommendedName>
</protein>
<evidence type="ECO:0000313" key="1">
    <source>
        <dbReference type="EMBL" id="TWH64287.1"/>
    </source>
</evidence>
<dbReference type="SUPFAM" id="SSF81901">
    <property type="entry name" value="HCP-like"/>
    <property type="match status" value="1"/>
</dbReference>
<dbReference type="EMBL" id="VLKG01000010">
    <property type="protein sequence ID" value="TWH64287.1"/>
    <property type="molecule type" value="Genomic_DNA"/>
</dbReference>
<dbReference type="Proteomes" id="UP000319627">
    <property type="component" value="Unassembled WGS sequence"/>
</dbReference>
<dbReference type="PANTHER" id="PTHR11102">
    <property type="entry name" value="SEL-1-LIKE PROTEIN"/>
    <property type="match status" value="1"/>
</dbReference>
<sequence length="252" mass="27766">MAQGLYHQRPVTLDQLEPGQLPPQQAARLLLETARTGEPEAQALLGQILLDGYGIQKDTRLAFQWFCIAAAQGHPMACNMVGRCLEHGWGCTVNVVTAASYYERASHLGLDWGMYNLANLLATGQIGPTDEAAAFHLYQQAAELGHAKSMNLVGRYLEEGRVGPADTQAAFQWYLRSAQAGDFRGQFSLATVLASQEQWSQARYWLLQALHRGHLKFLRKARDELAQAAPPALTDIIQAYAQRCQALESISA</sequence>
<proteinExistence type="predicted"/>
<dbReference type="InterPro" id="IPR006597">
    <property type="entry name" value="Sel1-like"/>
</dbReference>
<dbReference type="Gene3D" id="1.25.40.10">
    <property type="entry name" value="Tetratricopeptide repeat domain"/>
    <property type="match status" value="1"/>
</dbReference>
<dbReference type="AlphaFoldDB" id="A0A562HZR7"/>
<name>A0A562HZR7_9GAMM</name>
<reference evidence="1 2" key="1">
    <citation type="submission" date="2019-07" db="EMBL/GenBank/DDBJ databases">
        <title>Genomic Encyclopedia of Type Strains, Phase I: the one thousand microbial genomes (KMG-I) project.</title>
        <authorList>
            <person name="Kyrpides N."/>
        </authorList>
    </citation>
    <scope>NUCLEOTIDE SEQUENCE [LARGE SCALE GENOMIC DNA]</scope>
    <source>
        <strain evidence="1 2">DSM 375</strain>
    </source>
</reference>
<comment type="caution">
    <text evidence="1">The sequence shown here is derived from an EMBL/GenBank/DDBJ whole genome shotgun (WGS) entry which is preliminary data.</text>
</comment>